<protein>
    <submittedName>
        <fullName evidence="2">Signal transduction histidine kinase, nitrate/nitrite-specific</fullName>
    </submittedName>
</protein>
<dbReference type="EMBL" id="CP004846">
    <property type="protein sequence ID" value="AGP79525.1"/>
    <property type="molecule type" value="Genomic_DNA"/>
</dbReference>
<evidence type="ECO:0000313" key="2">
    <source>
        <dbReference type="EMBL" id="AGP79525.1"/>
    </source>
</evidence>
<keyword evidence="1" id="KW-1133">Transmembrane helix</keyword>
<dbReference type="KEGG" id="amh:I633_19875"/>
<dbReference type="GO" id="GO:0016301">
    <property type="term" value="F:kinase activity"/>
    <property type="evidence" value="ECO:0007669"/>
    <property type="project" value="UniProtKB-KW"/>
</dbReference>
<keyword evidence="2" id="KW-0418">Kinase</keyword>
<proteinExistence type="predicted"/>
<keyword evidence="1" id="KW-0812">Transmembrane</keyword>
<keyword evidence="2" id="KW-0808">Transferase</keyword>
<dbReference type="Proteomes" id="UP000014909">
    <property type="component" value="Chromosome"/>
</dbReference>
<feature type="transmembrane region" description="Helical" evidence="1">
    <location>
        <begin position="12"/>
        <end position="36"/>
    </location>
</feature>
<evidence type="ECO:0000256" key="1">
    <source>
        <dbReference type="SAM" id="Phobius"/>
    </source>
</evidence>
<organism evidence="2 3">
    <name type="scientific">Alteromonas mediterranea 615</name>
    <dbReference type="NCBI Taxonomy" id="1300253"/>
    <lineage>
        <taxon>Bacteria</taxon>
        <taxon>Pseudomonadati</taxon>
        <taxon>Pseudomonadota</taxon>
        <taxon>Gammaproteobacteria</taxon>
        <taxon>Alteromonadales</taxon>
        <taxon>Alteromonadaceae</taxon>
        <taxon>Alteromonas/Salinimonas group</taxon>
        <taxon>Alteromonas</taxon>
    </lineage>
</organism>
<dbReference type="PATRIC" id="fig|1300253.3.peg.4165"/>
<dbReference type="BioCyc" id="AMAC1300253:G12YX-3172-MONOMER"/>
<dbReference type="HOGENOM" id="CLU_3076062_0_0_6"/>
<reference evidence="2 3" key="1">
    <citation type="journal article" date="2013" name="Genome Biol. Evol.">
        <title>Genomic Diversity of "Deep Ecotype" Alteromonas macleodii Isolates: Evidence for Pan-Mediterranean Clonal Frames.</title>
        <authorList>
            <person name="Lopez-Perez M."/>
            <person name="Gonzaga A."/>
            <person name="Rodriguez-Valera F."/>
        </authorList>
    </citation>
    <scope>NUCLEOTIDE SEQUENCE [LARGE SCALE GENOMIC DNA]</scope>
    <source>
        <strain evidence="3">'English Channel 615'</strain>
    </source>
</reference>
<gene>
    <name evidence="2" type="ORF">I633_19875</name>
</gene>
<dbReference type="AlphaFoldDB" id="S5AHW7"/>
<name>S5AHW7_9ALTE</name>
<sequence length="52" mass="5687">MQPIKNFIHSTVFKIAALMFSVSFLAIVSMFTTVFMSDGAQFDAQAVNVAGR</sequence>
<keyword evidence="1" id="KW-0472">Membrane</keyword>
<accession>S5AHW7</accession>
<evidence type="ECO:0000313" key="3">
    <source>
        <dbReference type="Proteomes" id="UP000014909"/>
    </source>
</evidence>